<comment type="caution">
    <text evidence="6">The sequence shown here is derived from an EMBL/GenBank/DDBJ whole genome shotgun (WGS) entry which is preliminary data.</text>
</comment>
<evidence type="ECO:0000313" key="8">
    <source>
        <dbReference type="Proteomes" id="UP000327236"/>
    </source>
</evidence>
<accession>A0A5N1IFF7</accession>
<dbReference type="NCBIfam" id="TIGR01509">
    <property type="entry name" value="HAD-SF-IA-v3"/>
    <property type="match status" value="1"/>
</dbReference>
<name>A0A5N1IFF7_LACJE</name>
<feature type="binding site" evidence="3">
    <location>
        <position position="51"/>
    </location>
    <ligand>
        <name>substrate</name>
    </ligand>
</feature>
<dbReference type="GO" id="GO:0050308">
    <property type="term" value="F:sugar-phosphatase activity"/>
    <property type="evidence" value="ECO:0007669"/>
    <property type="project" value="TreeGrafter"/>
</dbReference>
<feature type="binding site" evidence="4">
    <location>
        <position position="8"/>
    </location>
    <ligand>
        <name>Mg(2+)</name>
        <dbReference type="ChEBI" id="CHEBI:18420"/>
    </ligand>
</feature>
<gene>
    <name evidence="6" type="primary">pgmB</name>
    <name evidence="7" type="ORF">AAC431_02700</name>
    <name evidence="6" type="ORF">F6H94_01605</name>
</gene>
<dbReference type="Proteomes" id="UP000327236">
    <property type="component" value="Unassembled WGS sequence"/>
</dbReference>
<feature type="binding site" evidence="3">
    <location>
        <begin position="43"/>
        <end position="48"/>
    </location>
    <ligand>
        <name>substrate</name>
    </ligand>
</feature>
<reference evidence="6 8" key="1">
    <citation type="submission" date="2019-09" db="EMBL/GenBank/DDBJ databases">
        <title>Draft genome sequence assemblies of isolates from the urinary tract.</title>
        <authorList>
            <person name="Mores C.R."/>
            <person name="Putonti C."/>
            <person name="Wolfe A.J."/>
        </authorList>
    </citation>
    <scope>NUCLEOTIDE SEQUENCE [LARGE SCALE GENOMIC DNA]</scope>
    <source>
        <strain evidence="6 8">UMB246</strain>
    </source>
</reference>
<dbReference type="SFLD" id="SFLDG01135">
    <property type="entry name" value="C1.5.6:_HAD__Beta-PGM__Phospha"/>
    <property type="match status" value="1"/>
</dbReference>
<feature type="binding site" evidence="3">
    <location>
        <position position="146"/>
    </location>
    <ligand>
        <name>substrate</name>
    </ligand>
</feature>
<dbReference type="GO" id="GO:0005975">
    <property type="term" value="P:carbohydrate metabolic process"/>
    <property type="evidence" value="ECO:0007669"/>
    <property type="project" value="InterPro"/>
</dbReference>
<dbReference type="InterPro" id="IPR051806">
    <property type="entry name" value="HAD-like_SPP"/>
</dbReference>
<evidence type="ECO:0000256" key="2">
    <source>
        <dbReference type="PIRSR" id="PIRSR610972-1"/>
    </source>
</evidence>
<feature type="binding site" evidence="3">
    <location>
        <begin position="8"/>
        <end position="10"/>
    </location>
    <ligand>
        <name>substrate</name>
    </ligand>
</feature>
<evidence type="ECO:0000256" key="3">
    <source>
        <dbReference type="PIRSR" id="PIRSR610972-2"/>
    </source>
</evidence>
<feature type="binding site" evidence="4">
    <location>
        <position position="171"/>
    </location>
    <ligand>
        <name>Mg(2+)</name>
        <dbReference type="ChEBI" id="CHEBI:18420"/>
    </ligand>
</feature>
<keyword evidence="4" id="KW-0460">Magnesium</keyword>
<protein>
    <submittedName>
        <fullName evidence="6">Beta-phosphoglucomutase</fullName>
        <ecNumber evidence="6">5.4.2.6</ecNumber>
    </submittedName>
</protein>
<dbReference type="SFLD" id="SFLDS00003">
    <property type="entry name" value="Haloacid_Dehalogenase"/>
    <property type="match status" value="1"/>
</dbReference>
<dbReference type="AlphaFoldDB" id="A0A5N1IFF7"/>
<dbReference type="Proteomes" id="UP001385848">
    <property type="component" value="Unassembled WGS sequence"/>
</dbReference>
<dbReference type="KEGG" id="lje:BUE77_01140"/>
<sequence>MLKGLIFDLDGVITDSARYHLAAWNALAEELGIKLPAKASDELRGLARMDSLELILRYGHQENKYSLAEKEALAAKKNMAYQQAIKKMTQADILPGISELLEQAKTNGLKMAIASASMNAPTILKQLGLLKEFDAVVDPKTLSHGKPNPEIYQKAQALLDLEADEVISFEDAASGVAAIKAAKQFAVGIGDSQVLGQADLVVSDTSQLDLTKIVATFKSKKVG</sequence>
<dbReference type="InterPro" id="IPR036412">
    <property type="entry name" value="HAD-like_sf"/>
</dbReference>
<dbReference type="RefSeq" id="WP_006588148.1">
    <property type="nucleotide sequence ID" value="NZ_CATOUV010000001.1"/>
</dbReference>
<feature type="binding site" evidence="3">
    <location>
        <begin position="115"/>
        <end position="119"/>
    </location>
    <ligand>
        <name>substrate</name>
    </ligand>
</feature>
<evidence type="ECO:0000256" key="4">
    <source>
        <dbReference type="PIRSR" id="PIRSR610972-3"/>
    </source>
</evidence>
<dbReference type="NCBIfam" id="TIGR01990">
    <property type="entry name" value="bPGM"/>
    <property type="match status" value="1"/>
</dbReference>
<evidence type="ECO:0000313" key="6">
    <source>
        <dbReference type="EMBL" id="KAA9323866.1"/>
    </source>
</evidence>
<feature type="site" description="Important for catalytic activity and assists the phosphoryl transfer reaction to Asp8 by balancing charge and orienting the reacting groups" evidence="5">
    <location>
        <position position="146"/>
    </location>
</feature>
<dbReference type="Gene3D" id="1.10.150.240">
    <property type="entry name" value="Putative phosphatase, domain 2"/>
    <property type="match status" value="1"/>
</dbReference>
<dbReference type="CDD" id="cd02598">
    <property type="entry name" value="HAD_BPGM"/>
    <property type="match status" value="1"/>
</dbReference>
<dbReference type="InterPro" id="IPR006439">
    <property type="entry name" value="HAD-SF_hydro_IA"/>
</dbReference>
<keyword evidence="9" id="KW-1185">Reference proteome</keyword>
<keyword evidence="4" id="KW-0479">Metal-binding</keyword>
<dbReference type="EC" id="5.4.2.6" evidence="6"/>
<feature type="binding site" evidence="3">
    <location>
        <position position="77"/>
    </location>
    <ligand>
        <name>substrate</name>
    </ligand>
</feature>
<dbReference type="InterPro" id="IPR023214">
    <property type="entry name" value="HAD_sf"/>
</dbReference>
<dbReference type="GO" id="GO:0008801">
    <property type="term" value="F:beta-phosphoglucomutase activity"/>
    <property type="evidence" value="ECO:0007669"/>
    <property type="project" value="UniProtKB-EC"/>
</dbReference>
<comment type="similarity">
    <text evidence="1">Belongs to the HAD-like hydrolase superfamily. CbbY/CbbZ/Gph/YieH family.</text>
</comment>
<dbReference type="GeneID" id="31742303"/>
<evidence type="ECO:0000313" key="9">
    <source>
        <dbReference type="Proteomes" id="UP001385848"/>
    </source>
</evidence>
<feature type="binding site" evidence="4">
    <location>
        <position position="10"/>
    </location>
    <ligand>
        <name>Mg(2+)</name>
        <dbReference type="ChEBI" id="CHEBI:18420"/>
    </ligand>
</feature>
<dbReference type="OrthoDB" id="9797743at2"/>
<evidence type="ECO:0000256" key="1">
    <source>
        <dbReference type="ARBA" id="ARBA00006171"/>
    </source>
</evidence>
<dbReference type="PANTHER" id="PTHR43481">
    <property type="entry name" value="FRUCTOSE-1-PHOSPHATE PHOSPHATASE"/>
    <property type="match status" value="1"/>
</dbReference>
<evidence type="ECO:0000256" key="5">
    <source>
        <dbReference type="PIRSR" id="PIRSR610972-4"/>
    </source>
</evidence>
<dbReference type="NCBIfam" id="TIGR02009">
    <property type="entry name" value="PGMB-YQAB-SF"/>
    <property type="match status" value="1"/>
</dbReference>
<evidence type="ECO:0000313" key="7">
    <source>
        <dbReference type="EMBL" id="MEL0564835.1"/>
    </source>
</evidence>
<proteinExistence type="inferred from homology"/>
<dbReference type="GO" id="GO:0000287">
    <property type="term" value="F:magnesium ion binding"/>
    <property type="evidence" value="ECO:0007669"/>
    <property type="project" value="InterPro"/>
</dbReference>
<feature type="binding site" evidence="4">
    <location>
        <position position="170"/>
    </location>
    <ligand>
        <name>Mg(2+)</name>
        <dbReference type="ChEBI" id="CHEBI:18420"/>
    </ligand>
</feature>
<feature type="active site" description="Proton donor/acceptor" evidence="2">
    <location>
        <position position="10"/>
    </location>
</feature>
<dbReference type="InterPro" id="IPR010972">
    <property type="entry name" value="Beta-PGM"/>
</dbReference>
<dbReference type="InterPro" id="IPR010976">
    <property type="entry name" value="B-phosphoglucomutase_hydrolase"/>
</dbReference>
<dbReference type="PANTHER" id="PTHR43481:SF4">
    <property type="entry name" value="GLYCEROL-1-PHOSPHATE PHOSPHOHYDROLASE 1-RELATED"/>
    <property type="match status" value="1"/>
</dbReference>
<feature type="active site" description="Nucleophile" evidence="2">
    <location>
        <position position="8"/>
    </location>
</feature>
<feature type="binding site" evidence="3">
    <location>
        <position position="24"/>
    </location>
    <ligand>
        <name>substrate</name>
    </ligand>
</feature>
<organism evidence="6 8">
    <name type="scientific">Lactobacillus jensenii</name>
    <dbReference type="NCBI Taxonomy" id="109790"/>
    <lineage>
        <taxon>Bacteria</taxon>
        <taxon>Bacillati</taxon>
        <taxon>Bacillota</taxon>
        <taxon>Bacilli</taxon>
        <taxon>Lactobacillales</taxon>
        <taxon>Lactobacillaceae</taxon>
        <taxon>Lactobacillus</taxon>
    </lineage>
</organism>
<dbReference type="Gene3D" id="3.40.50.1000">
    <property type="entry name" value="HAD superfamily/HAD-like"/>
    <property type="match status" value="1"/>
</dbReference>
<comment type="cofactor">
    <cofactor evidence="4">
        <name>Mg(2+)</name>
        <dbReference type="ChEBI" id="CHEBI:18420"/>
    </cofactor>
    <text evidence="4">Binds 2 magnesium ions per subunit.</text>
</comment>
<dbReference type="Pfam" id="PF00702">
    <property type="entry name" value="Hydrolase"/>
    <property type="match status" value="1"/>
</dbReference>
<keyword evidence="6" id="KW-0413">Isomerase</keyword>
<dbReference type="SFLD" id="SFLDG01129">
    <property type="entry name" value="C1.5:_HAD__Beta-PGM__Phosphata"/>
    <property type="match status" value="1"/>
</dbReference>
<dbReference type="SUPFAM" id="SSF56784">
    <property type="entry name" value="HAD-like"/>
    <property type="match status" value="1"/>
</dbReference>
<feature type="site" description="Important for catalytic activity and assists the phosphoryl transfer reaction to Asp8 by balancing charge and orienting the reacting groups" evidence="5">
    <location>
        <position position="115"/>
    </location>
</feature>
<reference evidence="7 9" key="2">
    <citation type="submission" date="2024-04" db="EMBL/GenBank/DDBJ databases">
        <title>Three lactobacilli isolated from voided urine samples from females with type 2 diabetes.</title>
        <authorList>
            <person name="Kula A."/>
            <person name="Stegman N."/>
            <person name="Putonti C."/>
        </authorList>
    </citation>
    <scope>NUCLEOTIDE SEQUENCE [LARGE SCALE GENOMIC DNA]</scope>
    <source>
        <strain evidence="7 9">1855</strain>
    </source>
</reference>
<dbReference type="EMBL" id="JBBVUL010000004">
    <property type="protein sequence ID" value="MEL0564835.1"/>
    <property type="molecule type" value="Genomic_DNA"/>
</dbReference>
<dbReference type="InterPro" id="IPR023198">
    <property type="entry name" value="PGP-like_dom2"/>
</dbReference>
<dbReference type="EMBL" id="VYWW01000005">
    <property type="protein sequence ID" value="KAA9323866.1"/>
    <property type="molecule type" value="Genomic_DNA"/>
</dbReference>